<feature type="region of interest" description="Disordered" evidence="10">
    <location>
        <begin position="720"/>
        <end position="740"/>
    </location>
</feature>
<dbReference type="Gene3D" id="3.40.50.300">
    <property type="entry name" value="P-loop containing nucleotide triphosphate hydrolases"/>
    <property type="match status" value="1"/>
</dbReference>
<gene>
    <name evidence="14" type="ORF">AURANDRAFT_55360</name>
</gene>
<dbReference type="SMART" id="SM00487">
    <property type="entry name" value="DEXDc"/>
    <property type="match status" value="1"/>
</dbReference>
<dbReference type="InterPro" id="IPR039448">
    <property type="entry name" value="Beta_helix"/>
</dbReference>
<feature type="domain" description="Helicase C-terminal" evidence="13">
    <location>
        <begin position="510"/>
        <end position="670"/>
    </location>
</feature>
<dbReference type="Gene3D" id="1.20.120.850">
    <property type="entry name" value="SWI2/SNF2 ATPases, N-terminal domain"/>
    <property type="match status" value="1"/>
</dbReference>
<dbReference type="FunFam" id="3.40.50.10810:FF:000005">
    <property type="entry name" value="Photoperiod-independent early flowering 1"/>
    <property type="match status" value="1"/>
</dbReference>
<dbReference type="OrthoDB" id="5857104at2759"/>
<dbReference type="eggNOG" id="KOG0391">
    <property type="taxonomic scope" value="Eukaryota"/>
</dbReference>
<dbReference type="RefSeq" id="XP_009041253.1">
    <property type="nucleotide sequence ID" value="XM_009043005.1"/>
</dbReference>
<evidence type="ECO:0000256" key="9">
    <source>
        <dbReference type="ARBA" id="ARBA00023242"/>
    </source>
</evidence>
<evidence type="ECO:0000256" key="2">
    <source>
        <dbReference type="ARBA" id="ARBA00009220"/>
    </source>
</evidence>
<keyword evidence="5" id="KW-0347">Helicase</keyword>
<dbReference type="GO" id="GO:0006338">
    <property type="term" value="P:chromatin remodeling"/>
    <property type="evidence" value="ECO:0007669"/>
    <property type="project" value="TreeGrafter"/>
</dbReference>
<proteinExistence type="inferred from homology"/>
<protein>
    <submittedName>
        <fullName evidence="14">Uncharacterized protein</fullName>
    </submittedName>
</protein>
<dbReference type="Gene3D" id="3.40.50.10810">
    <property type="entry name" value="Tandem AAA-ATPase domain"/>
    <property type="match status" value="1"/>
</dbReference>
<dbReference type="InterPro" id="IPR001650">
    <property type="entry name" value="Helicase_C-like"/>
</dbReference>
<dbReference type="Pfam" id="PF13229">
    <property type="entry name" value="Beta_helix"/>
    <property type="match status" value="1"/>
</dbReference>
<dbReference type="InterPro" id="IPR050520">
    <property type="entry name" value="INO80/SWR1_helicase"/>
</dbReference>
<dbReference type="KEGG" id="aaf:AURANDRAFT_55360"/>
<dbReference type="InterPro" id="IPR012334">
    <property type="entry name" value="Pectin_lyas_fold"/>
</dbReference>
<dbReference type="PROSITE" id="PS50020">
    <property type="entry name" value="WW_DOMAIN_2"/>
    <property type="match status" value="1"/>
</dbReference>
<dbReference type="GeneID" id="20222518"/>
<dbReference type="GO" id="GO:0042393">
    <property type="term" value="F:histone binding"/>
    <property type="evidence" value="ECO:0007669"/>
    <property type="project" value="TreeGrafter"/>
</dbReference>
<evidence type="ECO:0000256" key="10">
    <source>
        <dbReference type="SAM" id="MobiDB-lite"/>
    </source>
</evidence>
<dbReference type="GO" id="GO:0004386">
    <property type="term" value="F:helicase activity"/>
    <property type="evidence" value="ECO:0007669"/>
    <property type="project" value="UniProtKB-KW"/>
</dbReference>
<dbReference type="InterPro" id="IPR001202">
    <property type="entry name" value="WW_dom"/>
</dbReference>
<evidence type="ECO:0000313" key="15">
    <source>
        <dbReference type="Proteomes" id="UP000002729"/>
    </source>
</evidence>
<evidence type="ECO:0000256" key="5">
    <source>
        <dbReference type="ARBA" id="ARBA00022806"/>
    </source>
</evidence>
<accession>F0YLG3</accession>
<organism evidence="15">
    <name type="scientific">Aureococcus anophagefferens</name>
    <name type="common">Harmful bloom alga</name>
    <dbReference type="NCBI Taxonomy" id="44056"/>
    <lineage>
        <taxon>Eukaryota</taxon>
        <taxon>Sar</taxon>
        <taxon>Stramenopiles</taxon>
        <taxon>Ochrophyta</taxon>
        <taxon>Pelagophyceae</taxon>
        <taxon>Pelagomonadales</taxon>
        <taxon>Pelagomonadaceae</taxon>
        <taxon>Aureococcus</taxon>
    </lineage>
</organism>
<dbReference type="PANTHER" id="PTHR45685">
    <property type="entry name" value="HELICASE SRCAP-RELATED"/>
    <property type="match status" value="1"/>
</dbReference>
<dbReference type="SUPFAM" id="SSF51126">
    <property type="entry name" value="Pectin lyase-like"/>
    <property type="match status" value="1"/>
</dbReference>
<dbReference type="InterPro" id="IPR000330">
    <property type="entry name" value="SNF2_N"/>
</dbReference>
<dbReference type="SMART" id="SM00490">
    <property type="entry name" value="HELICc"/>
    <property type="match status" value="1"/>
</dbReference>
<dbReference type="GO" id="GO:0000812">
    <property type="term" value="C:Swr1 complex"/>
    <property type="evidence" value="ECO:0007669"/>
    <property type="project" value="TreeGrafter"/>
</dbReference>
<dbReference type="InterPro" id="IPR049730">
    <property type="entry name" value="SNF2/RAD54-like_C"/>
</dbReference>
<dbReference type="CDD" id="cd18003">
    <property type="entry name" value="DEXQc_SRCAP"/>
    <property type="match status" value="1"/>
</dbReference>
<name>F0YLG3_AURAN</name>
<dbReference type="InterPro" id="IPR014001">
    <property type="entry name" value="Helicase_ATP-bd"/>
</dbReference>
<keyword evidence="4" id="KW-0378">Hydrolase</keyword>
<evidence type="ECO:0000256" key="4">
    <source>
        <dbReference type="ARBA" id="ARBA00022801"/>
    </source>
</evidence>
<keyword evidence="9" id="KW-0539">Nucleus</keyword>
<dbReference type="Proteomes" id="UP000002729">
    <property type="component" value="Unassembled WGS sequence"/>
</dbReference>
<dbReference type="Pfam" id="PF00271">
    <property type="entry name" value="Helicase_C"/>
    <property type="match status" value="1"/>
</dbReference>
<feature type="domain" description="WW" evidence="11">
    <location>
        <begin position="900"/>
        <end position="928"/>
    </location>
</feature>
<dbReference type="InterPro" id="IPR027417">
    <property type="entry name" value="P-loop_NTPase"/>
</dbReference>
<keyword evidence="3" id="KW-0547">Nucleotide-binding</keyword>
<dbReference type="PANTHER" id="PTHR45685:SF1">
    <property type="entry name" value="HELICASE SRCAP"/>
    <property type="match status" value="1"/>
</dbReference>
<dbReference type="GO" id="GO:0005524">
    <property type="term" value="F:ATP binding"/>
    <property type="evidence" value="ECO:0007669"/>
    <property type="project" value="UniProtKB-KW"/>
</dbReference>
<evidence type="ECO:0000259" key="12">
    <source>
        <dbReference type="PROSITE" id="PS51192"/>
    </source>
</evidence>
<evidence type="ECO:0000259" key="11">
    <source>
        <dbReference type="PROSITE" id="PS50020"/>
    </source>
</evidence>
<evidence type="ECO:0000256" key="3">
    <source>
        <dbReference type="ARBA" id="ARBA00022741"/>
    </source>
</evidence>
<dbReference type="InParanoid" id="F0YLG3"/>
<dbReference type="GO" id="GO:0003677">
    <property type="term" value="F:DNA binding"/>
    <property type="evidence" value="ECO:0007669"/>
    <property type="project" value="UniProtKB-KW"/>
</dbReference>
<dbReference type="Pfam" id="PF00176">
    <property type="entry name" value="SNF2-rel_dom"/>
    <property type="match status" value="1"/>
</dbReference>
<feature type="compositionally biased region" description="Basic and acidic residues" evidence="10">
    <location>
        <begin position="720"/>
        <end position="730"/>
    </location>
</feature>
<comment type="similarity">
    <text evidence="2">Belongs to the SNF2/RAD54 helicase family. SWR1 subfamily.</text>
</comment>
<evidence type="ECO:0000313" key="14">
    <source>
        <dbReference type="EMBL" id="EGB03975.1"/>
    </source>
</evidence>
<dbReference type="PROSITE" id="PS51194">
    <property type="entry name" value="HELICASE_CTER"/>
    <property type="match status" value="1"/>
</dbReference>
<feature type="domain" description="Helicase ATP-binding" evidence="12">
    <location>
        <begin position="61"/>
        <end position="226"/>
    </location>
</feature>
<dbReference type="GO" id="GO:0016887">
    <property type="term" value="F:ATP hydrolysis activity"/>
    <property type="evidence" value="ECO:0007669"/>
    <property type="project" value="TreeGrafter"/>
</dbReference>
<sequence>MHDIEISEGEYHEASENGLSLSSRLAVADACARQADAARPFLLDSTVRLRPYQQAGLNWLVSMHERQLNGILADEMGLGKTLQTISLLAHLAAHKGLWGPHLVVVPTSCLVNWESELKRFCPGFKIVTYYGAAKARKQLRTGWSKASAVHVVVTSYQLAVQDASIFRRKKFYYLILDEAHNIKNFDSRRWRTLLAFQAQRRLLLTGTPLQNSLMELWSLMHFLMPHIFRSRHEFSYWFANPLQGAVEGKSKMSEELVRRLHSIMRPFVLRRLKKDVAKQLPGKFEHDVPCRLSRRQQLLYEEFMARSSTRCAMERAPSGSNFVSMMNVVMQLRKVCNHPDLFEPRPVVAPLVLPNLVLVMPSIVSAAVVDITVNDIGGSVLCQAKLDEDPMPLESVRHLLAPVNFVHEARRPMFLEDINLSAELTPQALLHSLALHQRHLHAAVEQDAARVLSRHVAKCALIVGATAPSNVSFSTRAFLARNFRYATPMNTAWRAVTLSGNNWDSGKFHELAPLLRRLKNGAHRCLIFTQMSKMLDVLESFLCWHGHSYLRLDGGTPPGERQRLMDRFNSDAFIFCFVLSTRSGGLGINLTGADTVIFYDSDWNPAMDAQAMDRAHRIGQTRDVHIYRLICIATVEENILLKARQKQKLEFITLTEGNFDSIQLQQKVANDRASGLRDILSTQSNNTPEVDIAATLAELEDVQDVAHARAAAAEVATAAREFDESTRTDLDPGIDDENVPLTSLELKNPEEEAAREVAAMEAEFAAWQERAGPDPEALTKSLSVVERQALTEHESRIITLPSGATDTKAFLTFSERRLMETIEKENAGGGPTLDVNEVEYSKQIEERRACSEGELLATDIYFVDDTRGSAKLGLDEHEFLKRRRLALLAKCNRECTGAAWETRIDAVTSDPFWYNVDTAEATWLKPLVIQRRDADAEARRGGYGNWPKNVAARVTAMCEPIPTRCACALVCRNWAKSCAEDHLLVKVLPAEQIDGCPDHNQNYGVVHPPTKMDVLKRSHDSFPSPKRPRSFSVRDCSGRNQKIPQSLPLSKSRVSLRSALEAALPGETLVLGPGHYWEDGADLIVEVDVRVIGDVTMPDRVVIELGGGLCWRAHSGALVGLTLRRPRACTEATSALMIKNGFVACHRIIVDNLGSGGAAIVVHGGAGVHLDRSTVVNATASGIFLQPGARATLSRCNICNNGYCGLSVAPEAVCFLKDCTLRQNVCAHVAAFAGSAIALKCNDFSADADNAAPMLIQEPRAFVVARHNIGLGDSMSAWPVVTVLPARLGNC</sequence>
<evidence type="ECO:0000256" key="6">
    <source>
        <dbReference type="ARBA" id="ARBA00022840"/>
    </source>
</evidence>
<keyword evidence="8" id="KW-0238">DNA-binding</keyword>
<keyword evidence="6" id="KW-0067">ATP-binding</keyword>
<feature type="non-terminal residue" evidence="14">
    <location>
        <position position="1291"/>
    </location>
</feature>
<dbReference type="PROSITE" id="PS51192">
    <property type="entry name" value="HELICASE_ATP_BIND_1"/>
    <property type="match status" value="1"/>
</dbReference>
<dbReference type="SUPFAM" id="SSF52540">
    <property type="entry name" value="P-loop containing nucleoside triphosphate hydrolases"/>
    <property type="match status" value="2"/>
</dbReference>
<evidence type="ECO:0000259" key="13">
    <source>
        <dbReference type="PROSITE" id="PS51194"/>
    </source>
</evidence>
<evidence type="ECO:0000256" key="1">
    <source>
        <dbReference type="ARBA" id="ARBA00004123"/>
    </source>
</evidence>
<comment type="subcellular location">
    <subcellularLocation>
        <location evidence="1">Nucleus</location>
    </subcellularLocation>
</comment>
<dbReference type="EMBL" id="GL833157">
    <property type="protein sequence ID" value="EGB03975.1"/>
    <property type="molecule type" value="Genomic_DNA"/>
</dbReference>
<reference evidence="14 15" key="1">
    <citation type="journal article" date="2011" name="Proc. Natl. Acad. Sci. U.S.A.">
        <title>Niche of harmful alga Aureococcus anophagefferens revealed through ecogenomics.</title>
        <authorList>
            <person name="Gobler C.J."/>
            <person name="Berry D.L."/>
            <person name="Dyhrman S.T."/>
            <person name="Wilhelm S.W."/>
            <person name="Salamov A."/>
            <person name="Lobanov A.V."/>
            <person name="Zhang Y."/>
            <person name="Collier J.L."/>
            <person name="Wurch L.L."/>
            <person name="Kustka A.B."/>
            <person name="Dill B.D."/>
            <person name="Shah M."/>
            <person name="VerBerkmoes N.C."/>
            <person name="Kuo A."/>
            <person name="Terry A."/>
            <person name="Pangilinan J."/>
            <person name="Lindquist E.A."/>
            <person name="Lucas S."/>
            <person name="Paulsen I.T."/>
            <person name="Hattenrath-Lehmann T.K."/>
            <person name="Talmage S.C."/>
            <person name="Walker E.A."/>
            <person name="Koch F."/>
            <person name="Burson A.M."/>
            <person name="Marcoval M.A."/>
            <person name="Tang Y.Z."/>
            <person name="Lecleir G.R."/>
            <person name="Coyne K.J."/>
            <person name="Berg G.M."/>
            <person name="Bertrand E.M."/>
            <person name="Saito M.A."/>
            <person name="Gladyshev V.N."/>
            <person name="Grigoriev I.V."/>
        </authorList>
    </citation>
    <scope>NUCLEOTIDE SEQUENCE [LARGE SCALE GENOMIC DNA]</scope>
    <source>
        <strain evidence="15">CCMP 1984</strain>
    </source>
</reference>
<keyword evidence="7" id="KW-0156">Chromatin regulator</keyword>
<dbReference type="InterPro" id="IPR011050">
    <property type="entry name" value="Pectin_lyase_fold/virulence"/>
</dbReference>
<dbReference type="Gene3D" id="2.160.20.10">
    <property type="entry name" value="Single-stranded right-handed beta-helix, Pectin lyase-like"/>
    <property type="match status" value="1"/>
</dbReference>
<dbReference type="CDD" id="cd18793">
    <property type="entry name" value="SF2_C_SNF"/>
    <property type="match status" value="1"/>
</dbReference>
<evidence type="ECO:0000256" key="8">
    <source>
        <dbReference type="ARBA" id="ARBA00023125"/>
    </source>
</evidence>
<evidence type="ECO:0000256" key="7">
    <source>
        <dbReference type="ARBA" id="ARBA00022853"/>
    </source>
</evidence>
<dbReference type="InterPro" id="IPR038718">
    <property type="entry name" value="SNF2-like_sf"/>
</dbReference>
<keyword evidence="15" id="KW-1185">Reference proteome</keyword>